<dbReference type="AlphaFoldDB" id="A0A7W7CTF8"/>
<reference evidence="1 2" key="1">
    <citation type="submission" date="2020-08" db="EMBL/GenBank/DDBJ databases">
        <title>Sequencing the genomes of 1000 actinobacteria strains.</title>
        <authorList>
            <person name="Klenk H.-P."/>
        </authorList>
    </citation>
    <scope>NUCLEOTIDE SEQUENCE [LARGE SCALE GENOMIC DNA]</scope>
    <source>
        <strain evidence="1 2">DSM 45518</strain>
    </source>
</reference>
<organism evidence="1 2">
    <name type="scientific">Paractinoplanes abujensis</name>
    <dbReference type="NCBI Taxonomy" id="882441"/>
    <lineage>
        <taxon>Bacteria</taxon>
        <taxon>Bacillati</taxon>
        <taxon>Actinomycetota</taxon>
        <taxon>Actinomycetes</taxon>
        <taxon>Micromonosporales</taxon>
        <taxon>Micromonosporaceae</taxon>
        <taxon>Paractinoplanes</taxon>
    </lineage>
</organism>
<dbReference type="EMBL" id="JACHMF010000001">
    <property type="protein sequence ID" value="MBB4692661.1"/>
    <property type="molecule type" value="Genomic_DNA"/>
</dbReference>
<dbReference type="Proteomes" id="UP000542742">
    <property type="component" value="Unassembled WGS sequence"/>
</dbReference>
<keyword evidence="2" id="KW-1185">Reference proteome</keyword>
<evidence type="ECO:0000313" key="1">
    <source>
        <dbReference type="EMBL" id="MBB4692661.1"/>
    </source>
</evidence>
<comment type="caution">
    <text evidence="1">The sequence shown here is derived from an EMBL/GenBank/DDBJ whole genome shotgun (WGS) entry which is preliminary data.</text>
</comment>
<dbReference type="RefSeq" id="WP_184951353.1">
    <property type="nucleotide sequence ID" value="NZ_BOMC01000064.1"/>
</dbReference>
<protein>
    <submittedName>
        <fullName evidence="1">Uncharacterized protein</fullName>
    </submittedName>
</protein>
<evidence type="ECO:0000313" key="2">
    <source>
        <dbReference type="Proteomes" id="UP000542742"/>
    </source>
</evidence>
<gene>
    <name evidence="1" type="ORF">BKA14_002809</name>
</gene>
<sequence>MDKPAIVATARRLQVEAAELCERAADAHTAAVEQRERARTARVRRLITPS</sequence>
<proteinExistence type="predicted"/>
<name>A0A7W7CTF8_9ACTN</name>
<accession>A0A7W7CTF8</accession>